<dbReference type="EMBL" id="FCON02000002">
    <property type="protein sequence ID" value="SAL15115.1"/>
    <property type="molecule type" value="Genomic_DNA"/>
</dbReference>
<comment type="caution">
    <text evidence="2">The sequence shown here is derived from an EMBL/GenBank/DDBJ whole genome shotgun (WGS) entry which is preliminary data.</text>
</comment>
<feature type="region of interest" description="Disordered" evidence="1">
    <location>
        <begin position="1"/>
        <end position="46"/>
    </location>
</feature>
<organism evidence="2 3">
    <name type="scientific">Caballeronia choica</name>
    <dbReference type="NCBI Taxonomy" id="326476"/>
    <lineage>
        <taxon>Bacteria</taxon>
        <taxon>Pseudomonadati</taxon>
        <taxon>Pseudomonadota</taxon>
        <taxon>Betaproteobacteria</taxon>
        <taxon>Burkholderiales</taxon>
        <taxon>Burkholderiaceae</taxon>
        <taxon>Caballeronia</taxon>
    </lineage>
</organism>
<evidence type="ECO:0000313" key="2">
    <source>
        <dbReference type="EMBL" id="SAL15115.1"/>
    </source>
</evidence>
<reference evidence="2" key="1">
    <citation type="submission" date="2016-01" db="EMBL/GenBank/DDBJ databases">
        <authorList>
            <person name="Peeters C."/>
        </authorList>
    </citation>
    <scope>NUCLEOTIDE SEQUENCE [LARGE SCALE GENOMIC DNA]</scope>
    <source>
        <strain evidence="2">LMG 22940</strain>
    </source>
</reference>
<accession>A0A158F5Y9</accession>
<keyword evidence="3" id="KW-1185">Reference proteome</keyword>
<evidence type="ECO:0000256" key="1">
    <source>
        <dbReference type="SAM" id="MobiDB-lite"/>
    </source>
</evidence>
<dbReference type="Proteomes" id="UP000054770">
    <property type="component" value="Unassembled WGS sequence"/>
</dbReference>
<proteinExistence type="predicted"/>
<name>A0A158F5Y9_9BURK</name>
<gene>
    <name evidence="2" type="ORF">AWB68_00319</name>
</gene>
<protein>
    <submittedName>
        <fullName evidence="2">Uncharacterized protein</fullName>
    </submittedName>
</protein>
<sequence length="46" mass="4917">MAKSQARGNRESKKPKQPKKVASPAEVLSWATTPKGTAANAPIKKK</sequence>
<dbReference type="AlphaFoldDB" id="A0A158F5Y9"/>
<evidence type="ECO:0000313" key="3">
    <source>
        <dbReference type="Proteomes" id="UP000054770"/>
    </source>
</evidence>